<dbReference type="Proteomes" id="UP000494165">
    <property type="component" value="Unassembled WGS sequence"/>
</dbReference>
<dbReference type="FunFam" id="3.30.160.60:FF:003264">
    <property type="entry name" value="Juxtaposed with another zinc finger protein 1"/>
    <property type="match status" value="1"/>
</dbReference>
<protein>
    <recommendedName>
        <fullName evidence="6">C2H2-type domain-containing protein</fullName>
    </recommendedName>
</protein>
<evidence type="ECO:0000256" key="3">
    <source>
        <dbReference type="ARBA" id="ARBA00022771"/>
    </source>
</evidence>
<proteinExistence type="predicted"/>
<dbReference type="Gene3D" id="3.30.160.60">
    <property type="entry name" value="Classic Zinc Finger"/>
    <property type="match status" value="1"/>
</dbReference>
<keyword evidence="1" id="KW-0479">Metal-binding</keyword>
<feature type="region of interest" description="Disordered" evidence="5">
    <location>
        <begin position="58"/>
        <end position="112"/>
    </location>
</feature>
<dbReference type="PANTHER" id="PTHR23057:SF0">
    <property type="entry name" value="JUXTAPOSED WITH ANOTHER ZINC FINGER PROTEIN 1"/>
    <property type="match status" value="1"/>
</dbReference>
<sequence length="268" mass="29646">MYREEKQKSLIRNGCVFVKYVQHIDYDPRVLQLKEQQQPACLPLSYILRFYSESARKEFSKNSPASPPRTPTKTITTSLNTPVIHIKSPPESDLEEEEGASESGDDSDNSWTTSEEFSAEFILKEGSKSASNNVGEDRPFVCPVPGCKKRYKNVNGIKYHSKNGHKKDSGKIRKAHRCPCGKKYRTLAGLKNHTQVVHQASPDGVKTLPVRQVSSLSVLEQGFTLVAKGRQGSMVQLGIVAPSQQPSKLTLTPVAHSQRAHNSPSSTG</sequence>
<evidence type="ECO:0000256" key="4">
    <source>
        <dbReference type="ARBA" id="ARBA00022833"/>
    </source>
</evidence>
<dbReference type="OrthoDB" id="3269380at2759"/>
<keyword evidence="3" id="KW-0863">Zinc-finger</keyword>
<evidence type="ECO:0000256" key="1">
    <source>
        <dbReference type="ARBA" id="ARBA00022723"/>
    </source>
</evidence>
<dbReference type="AlphaFoldDB" id="A0A8S1C4P7"/>
<evidence type="ECO:0000313" key="8">
    <source>
        <dbReference type="Proteomes" id="UP000494165"/>
    </source>
</evidence>
<evidence type="ECO:0000313" key="7">
    <source>
        <dbReference type="EMBL" id="CAB3367030.1"/>
    </source>
</evidence>
<feature type="compositionally biased region" description="Acidic residues" evidence="5">
    <location>
        <begin position="92"/>
        <end position="108"/>
    </location>
</feature>
<feature type="domain" description="C2H2-type" evidence="6">
    <location>
        <begin position="142"/>
        <end position="165"/>
    </location>
</feature>
<dbReference type="GO" id="GO:0005634">
    <property type="term" value="C:nucleus"/>
    <property type="evidence" value="ECO:0007669"/>
    <property type="project" value="TreeGrafter"/>
</dbReference>
<dbReference type="GO" id="GO:0008270">
    <property type="term" value="F:zinc ion binding"/>
    <property type="evidence" value="ECO:0007669"/>
    <property type="project" value="UniProtKB-KW"/>
</dbReference>
<gene>
    <name evidence="7" type="ORF">CLODIP_2_CD07500</name>
</gene>
<name>A0A8S1C4P7_9INSE</name>
<comment type="caution">
    <text evidence="7">The sequence shown here is derived from an EMBL/GenBank/DDBJ whole genome shotgun (WGS) entry which is preliminary data.</text>
</comment>
<keyword evidence="8" id="KW-1185">Reference proteome</keyword>
<feature type="compositionally biased region" description="Polar residues" evidence="5">
    <location>
        <begin position="71"/>
        <end position="81"/>
    </location>
</feature>
<dbReference type="InterPro" id="IPR051580">
    <property type="entry name" value="ZnF-Chromatin_assoc"/>
</dbReference>
<dbReference type="PANTHER" id="PTHR23057">
    <property type="entry name" value="JUXTAPOSED WITH ANOTHER ZINC FINGER PROTEIN 1"/>
    <property type="match status" value="1"/>
</dbReference>
<keyword evidence="4" id="KW-0862">Zinc</keyword>
<keyword evidence="2" id="KW-0677">Repeat</keyword>
<dbReference type="SMART" id="SM00355">
    <property type="entry name" value="ZnF_C2H2"/>
    <property type="match status" value="2"/>
</dbReference>
<evidence type="ECO:0000256" key="2">
    <source>
        <dbReference type="ARBA" id="ARBA00022737"/>
    </source>
</evidence>
<organism evidence="7 8">
    <name type="scientific">Cloeon dipterum</name>
    <dbReference type="NCBI Taxonomy" id="197152"/>
    <lineage>
        <taxon>Eukaryota</taxon>
        <taxon>Metazoa</taxon>
        <taxon>Ecdysozoa</taxon>
        <taxon>Arthropoda</taxon>
        <taxon>Hexapoda</taxon>
        <taxon>Insecta</taxon>
        <taxon>Pterygota</taxon>
        <taxon>Palaeoptera</taxon>
        <taxon>Ephemeroptera</taxon>
        <taxon>Pisciforma</taxon>
        <taxon>Baetidae</taxon>
        <taxon>Cloeon</taxon>
    </lineage>
</organism>
<accession>A0A8S1C4P7</accession>
<evidence type="ECO:0000256" key="5">
    <source>
        <dbReference type="SAM" id="MobiDB-lite"/>
    </source>
</evidence>
<dbReference type="EMBL" id="CADEPI010000028">
    <property type="protein sequence ID" value="CAB3367030.1"/>
    <property type="molecule type" value="Genomic_DNA"/>
</dbReference>
<dbReference type="PROSITE" id="PS00028">
    <property type="entry name" value="ZINC_FINGER_C2H2_1"/>
    <property type="match status" value="1"/>
</dbReference>
<reference evidence="7 8" key="1">
    <citation type="submission" date="2020-04" db="EMBL/GenBank/DDBJ databases">
        <authorList>
            <person name="Alioto T."/>
            <person name="Alioto T."/>
            <person name="Gomez Garrido J."/>
        </authorList>
    </citation>
    <scope>NUCLEOTIDE SEQUENCE [LARGE SCALE GENOMIC DNA]</scope>
</reference>
<evidence type="ECO:0000259" key="6">
    <source>
        <dbReference type="PROSITE" id="PS00028"/>
    </source>
</evidence>
<dbReference type="InterPro" id="IPR013087">
    <property type="entry name" value="Znf_C2H2_type"/>
</dbReference>